<protein>
    <submittedName>
        <fullName evidence="2">Uncharacterized protein</fullName>
    </submittedName>
</protein>
<feature type="non-terminal residue" evidence="2">
    <location>
        <position position="1"/>
    </location>
</feature>
<feature type="compositionally biased region" description="Low complexity" evidence="1">
    <location>
        <begin position="753"/>
        <end position="762"/>
    </location>
</feature>
<feature type="region of interest" description="Disordered" evidence="1">
    <location>
        <begin position="752"/>
        <end position="823"/>
    </location>
</feature>
<feature type="compositionally biased region" description="Low complexity" evidence="1">
    <location>
        <begin position="780"/>
        <end position="793"/>
    </location>
</feature>
<organism evidence="2 3">
    <name type="scientific">Durusdinium trenchii</name>
    <dbReference type="NCBI Taxonomy" id="1381693"/>
    <lineage>
        <taxon>Eukaryota</taxon>
        <taxon>Sar</taxon>
        <taxon>Alveolata</taxon>
        <taxon>Dinophyceae</taxon>
        <taxon>Suessiales</taxon>
        <taxon>Symbiodiniaceae</taxon>
        <taxon>Durusdinium</taxon>
    </lineage>
</organism>
<name>A0ABP0RYJ2_9DINO</name>
<gene>
    <name evidence="2" type="ORF">CCMP2556_LOCUS49352</name>
</gene>
<reference evidence="2 3" key="1">
    <citation type="submission" date="2024-02" db="EMBL/GenBank/DDBJ databases">
        <authorList>
            <person name="Chen Y."/>
            <person name="Shah S."/>
            <person name="Dougan E. K."/>
            <person name="Thang M."/>
            <person name="Chan C."/>
        </authorList>
    </citation>
    <scope>NUCLEOTIDE SEQUENCE [LARGE SCALE GENOMIC DNA]</scope>
</reference>
<feature type="compositionally biased region" description="Acidic residues" evidence="1">
    <location>
        <begin position="50"/>
        <end position="65"/>
    </location>
</feature>
<dbReference type="Proteomes" id="UP001642484">
    <property type="component" value="Unassembled WGS sequence"/>
</dbReference>
<feature type="region of interest" description="Disordered" evidence="1">
    <location>
        <begin position="519"/>
        <end position="544"/>
    </location>
</feature>
<feature type="compositionally biased region" description="Basic and acidic residues" evidence="1">
    <location>
        <begin position="1"/>
        <end position="25"/>
    </location>
</feature>
<evidence type="ECO:0000313" key="3">
    <source>
        <dbReference type="Proteomes" id="UP001642484"/>
    </source>
</evidence>
<accession>A0ABP0RYJ2</accession>
<dbReference type="EMBL" id="CAXAMN010026736">
    <property type="protein sequence ID" value="CAK9105440.1"/>
    <property type="molecule type" value="Genomic_DNA"/>
</dbReference>
<evidence type="ECO:0000313" key="2">
    <source>
        <dbReference type="EMBL" id="CAK9105440.1"/>
    </source>
</evidence>
<feature type="region of interest" description="Disordered" evidence="1">
    <location>
        <begin position="185"/>
        <end position="205"/>
    </location>
</feature>
<feature type="region of interest" description="Disordered" evidence="1">
    <location>
        <begin position="1"/>
        <end position="65"/>
    </location>
</feature>
<evidence type="ECO:0000256" key="1">
    <source>
        <dbReference type="SAM" id="MobiDB-lite"/>
    </source>
</evidence>
<sequence>HRKGSGKDGKEEKSKGKGKKGDKDKGKGKKGKGKAGVRAAEYQESSVADEGLESEGYEAEASEEVWSEAGDLTELRLSMFVRSQSKTEELNVRPESNVGSRNDCCEQVGSRDACFEQVGDKDACFGHVGTRADCFVEQFESVIHEAPSLESVGASFGPSERQRRAENCCSRRRSWASLVSEEEKEVGKLEGQPPQHVQPIVPRPDDVRFEGTRFAGQRSDLSDRSHVGKLVVCRSPILWNARPTAHVEKLCQPWKGDSENSSMCDGCGVVAPVKPFSQEFYPSKSKSQNAVARRTSSFLFCSSCRNVGNSHVQSIRELRKALHKSKKGFLLEPSLVHGGFEQELSTFRKQDLRSSTVADFVTRTPSGWNRIIHPAESPVAPSDLDAPSDLEEIGNLDDEESLATDELELNSSECLEPEPHLPKSFESEFKANLVKCVEQESQEVDAVMFVASLGIREVVSNWSPSFAAWCTNCGKKPKLGRVEASFVKPPSLLVGTSESSIAAAIFPLTCNPVCCRDPEPQKPETSGHQKTRPKRSAGPPLWPEEFEKLRPRSCLVGGKMFETDFKELESRELDLNVCETFGNYEVPVYDLVHSKSHVEEPQLMKPLLQPLFFSNVEDLNLASWWLMDSGASRSVVSNKFLDRYQVEKTRDLEQPLGFSTASGQRVEITREVVIKVQVELYSRDKQVVMPVSIRALVSDVEHNLLSVVEMARKGWEFVVNQKECVVSIGQYKLYPIMWANCPWLKVHEVETQSSSHESPNSSRNRRVRVQGPDDQMQVDSLNRSRSLSGSSHGSHAEGNAVRSRKTSPMKRDQGFTKNGLKAN</sequence>
<keyword evidence="3" id="KW-1185">Reference proteome</keyword>
<feature type="compositionally biased region" description="Basic residues" evidence="1">
    <location>
        <begin position="26"/>
        <end position="35"/>
    </location>
</feature>
<comment type="caution">
    <text evidence="2">The sequence shown here is derived from an EMBL/GenBank/DDBJ whole genome shotgun (WGS) entry which is preliminary data.</text>
</comment>
<proteinExistence type="predicted"/>